<feature type="region of interest" description="Disordered" evidence="1">
    <location>
        <begin position="1"/>
        <end position="25"/>
    </location>
</feature>
<keyword evidence="3" id="KW-1185">Reference proteome</keyword>
<evidence type="ECO:0000313" key="2">
    <source>
        <dbReference type="EMBL" id="CAL1412751.1"/>
    </source>
</evidence>
<reference evidence="2 3" key="1">
    <citation type="submission" date="2024-04" db="EMBL/GenBank/DDBJ databases">
        <authorList>
            <person name="Fracassetti M."/>
        </authorList>
    </citation>
    <scope>NUCLEOTIDE SEQUENCE [LARGE SCALE GENOMIC DNA]</scope>
</reference>
<organism evidence="2 3">
    <name type="scientific">Linum trigynum</name>
    <dbReference type="NCBI Taxonomy" id="586398"/>
    <lineage>
        <taxon>Eukaryota</taxon>
        <taxon>Viridiplantae</taxon>
        <taxon>Streptophyta</taxon>
        <taxon>Embryophyta</taxon>
        <taxon>Tracheophyta</taxon>
        <taxon>Spermatophyta</taxon>
        <taxon>Magnoliopsida</taxon>
        <taxon>eudicotyledons</taxon>
        <taxon>Gunneridae</taxon>
        <taxon>Pentapetalae</taxon>
        <taxon>rosids</taxon>
        <taxon>fabids</taxon>
        <taxon>Malpighiales</taxon>
        <taxon>Linaceae</taxon>
        <taxon>Linum</taxon>
    </lineage>
</organism>
<dbReference type="AlphaFoldDB" id="A0AAV2GPQ5"/>
<dbReference type="EMBL" id="OZ034822">
    <property type="protein sequence ID" value="CAL1412751.1"/>
    <property type="molecule type" value="Genomic_DNA"/>
</dbReference>
<dbReference type="Proteomes" id="UP001497516">
    <property type="component" value="Chromosome 9"/>
</dbReference>
<feature type="compositionally biased region" description="Basic residues" evidence="1">
    <location>
        <begin position="102"/>
        <end position="112"/>
    </location>
</feature>
<gene>
    <name evidence="2" type="ORF">LTRI10_LOCUS52023</name>
</gene>
<sequence length="239" mass="26496">MSLSSLSLTDTFSEPSNGSFSVPTSGTPSALAKSILVTISSINSLPHPPVLLKDDSSSTNLGAWKILLQIELLGDELKGGVKKREVWKPPDGGNKDSPSLSRGRRSKWKKGKSKAKSMICDYAIHLEQNEGNIEPRASVTIVEKQGRTLLSPLKIKEELDKKDIYCIQEGREANRRGKSIKGWWKRGRKGCAHILSTTAYSLCFWLFSTPTFCKEKTPLSQTKLMCLRMESINNEANNN</sequence>
<feature type="compositionally biased region" description="Polar residues" evidence="1">
    <location>
        <begin position="9"/>
        <end position="25"/>
    </location>
</feature>
<evidence type="ECO:0000313" key="3">
    <source>
        <dbReference type="Proteomes" id="UP001497516"/>
    </source>
</evidence>
<name>A0AAV2GPQ5_9ROSI</name>
<feature type="region of interest" description="Disordered" evidence="1">
    <location>
        <begin position="84"/>
        <end position="112"/>
    </location>
</feature>
<proteinExistence type="predicted"/>
<evidence type="ECO:0000256" key="1">
    <source>
        <dbReference type="SAM" id="MobiDB-lite"/>
    </source>
</evidence>
<accession>A0AAV2GPQ5</accession>
<protein>
    <submittedName>
        <fullName evidence="2">Uncharacterized protein</fullName>
    </submittedName>
</protein>